<dbReference type="InterPro" id="IPR036388">
    <property type="entry name" value="WH-like_DNA-bd_sf"/>
</dbReference>
<dbReference type="EMBL" id="BAAAGS010000003">
    <property type="protein sequence ID" value="GAA0510934.1"/>
    <property type="molecule type" value="Genomic_DNA"/>
</dbReference>
<reference evidence="6" key="1">
    <citation type="journal article" date="2019" name="Int. J. Syst. Evol. Microbiol.">
        <title>The Global Catalogue of Microorganisms (GCM) 10K type strain sequencing project: providing services to taxonomists for standard genome sequencing and annotation.</title>
        <authorList>
            <consortium name="The Broad Institute Genomics Platform"/>
            <consortium name="The Broad Institute Genome Sequencing Center for Infectious Disease"/>
            <person name="Wu L."/>
            <person name="Ma J."/>
        </authorList>
    </citation>
    <scope>NUCLEOTIDE SEQUENCE [LARGE SCALE GENOMIC DNA]</scope>
    <source>
        <strain evidence="6">JCM 10303</strain>
    </source>
</reference>
<dbReference type="InterPro" id="IPR041664">
    <property type="entry name" value="AAA_16"/>
</dbReference>
<evidence type="ECO:0000256" key="1">
    <source>
        <dbReference type="ARBA" id="ARBA00023015"/>
    </source>
</evidence>
<dbReference type="InterPro" id="IPR039420">
    <property type="entry name" value="WalR-like"/>
</dbReference>
<dbReference type="SUPFAM" id="SSF48452">
    <property type="entry name" value="TPR-like"/>
    <property type="match status" value="1"/>
</dbReference>
<dbReference type="Pfam" id="PF00196">
    <property type="entry name" value="GerE"/>
    <property type="match status" value="1"/>
</dbReference>
<dbReference type="Gene3D" id="3.40.50.300">
    <property type="entry name" value="P-loop containing nucleotide triphosphate hydrolases"/>
    <property type="match status" value="1"/>
</dbReference>
<keyword evidence="2" id="KW-0238">DNA-binding</keyword>
<dbReference type="InterPro" id="IPR016032">
    <property type="entry name" value="Sig_transdc_resp-reg_C-effctor"/>
</dbReference>
<evidence type="ECO:0000313" key="5">
    <source>
        <dbReference type="EMBL" id="GAA0510934.1"/>
    </source>
</evidence>
<organism evidence="5 6">
    <name type="scientific">Saccharopolyspora erythraea</name>
    <name type="common">Streptomyces erythraeus</name>
    <dbReference type="NCBI Taxonomy" id="1836"/>
    <lineage>
        <taxon>Bacteria</taxon>
        <taxon>Bacillati</taxon>
        <taxon>Actinomycetota</taxon>
        <taxon>Actinomycetes</taxon>
        <taxon>Pseudonocardiales</taxon>
        <taxon>Pseudonocardiaceae</taxon>
        <taxon>Saccharopolyspora</taxon>
    </lineage>
</organism>
<sequence length="900" mass="95814">MTGPAEPLIGQGDALAELEGLVREAGEHRCGFVVVSGAAGTGKSTLGRRLLARHEGPAWWATAAPWESRQPYGVVAQMLPDLDVGAGPVAVAERVADRLAASDGTTVAVVDDGHWADEESLQALASVVRHHPRARLLVVAFAVTGDPHASAATLELLPRIATAEIRLSPLTAAQVNELAAARGVVLHPSIAERLCHHTQGAARHIAQLLDEVPAATWTRFDPGLPAPAAVAARVRELLAGCSPTVRAFVEATAVLGPGTAVRDAALLAGVDDGLLTVLDEACATGLVRLAPRGLAEVGPADPMVRAAVLAALAPGRRSGLHRRAADLVDDPARKLRLLVAASPVPDPAVADRLDALATERASEGAWAEAASLLIDASRLTEDRLERESRISRAVDALIGAGDVSAAAALVPEVESLRETPLRNAVLGYLAVVRGRVAEAESRLGRAWSLVNAERDPDVAALICQRYVLHALVRCRAGELVTWADRAISLAGPDAPAAVEAAAIRGLGLAATGRAGQARRDYARLGERVRHGAQAQRVMMARGWLDLLTDAVDDARAELESAVPTTFLGGSTRISLWARAWLARAQLLAGAWDDAVRTVRDAAPLLERSGIVLTGPLLHWTEVTVHALRGEWEQAEQALLRCDAGPQDYEIMRVPTYLARAQVAEARADSAGVLRALHPLTQSWAGGGIDEPGHWPWHDMYAHALVLEGRHEEADEFLLPHERLAATREHASARARLAAARGRLLGAQGDPAAATTAFEQALELLEGLPLRYDHARVAFAYGQTLRRAGKRREADAVLTTARDGFAAMGAATYVERCDRELKAGGVHTLRAERAFNELTPQEEAVARLVARGLSNREAAAELFLSTKTVQYHLTRIYTKLGIRSRAELAALRSASEDPNRE</sequence>
<proteinExistence type="predicted"/>
<dbReference type="SMART" id="SM00421">
    <property type="entry name" value="HTH_LUXR"/>
    <property type="match status" value="1"/>
</dbReference>
<dbReference type="PROSITE" id="PS50043">
    <property type="entry name" value="HTH_LUXR_2"/>
    <property type="match status" value="1"/>
</dbReference>
<keyword evidence="3" id="KW-0804">Transcription</keyword>
<dbReference type="Pfam" id="PF13191">
    <property type="entry name" value="AAA_16"/>
    <property type="match status" value="1"/>
</dbReference>
<dbReference type="SUPFAM" id="SSF46894">
    <property type="entry name" value="C-terminal effector domain of the bipartite response regulators"/>
    <property type="match status" value="1"/>
</dbReference>
<dbReference type="InterPro" id="IPR011990">
    <property type="entry name" value="TPR-like_helical_dom_sf"/>
</dbReference>
<evidence type="ECO:0000313" key="6">
    <source>
        <dbReference type="Proteomes" id="UP001500729"/>
    </source>
</evidence>
<keyword evidence="6" id="KW-1185">Reference proteome</keyword>
<dbReference type="Gene3D" id="1.10.10.10">
    <property type="entry name" value="Winged helix-like DNA-binding domain superfamily/Winged helix DNA-binding domain"/>
    <property type="match status" value="1"/>
</dbReference>
<feature type="domain" description="HTH luxR-type" evidence="4">
    <location>
        <begin position="830"/>
        <end position="895"/>
    </location>
</feature>
<dbReference type="Proteomes" id="UP001500729">
    <property type="component" value="Unassembled WGS sequence"/>
</dbReference>
<accession>A0ABP3M4H4</accession>
<dbReference type="PRINTS" id="PR00038">
    <property type="entry name" value="HTHLUXR"/>
</dbReference>
<evidence type="ECO:0000259" key="4">
    <source>
        <dbReference type="PROSITE" id="PS50043"/>
    </source>
</evidence>
<dbReference type="PANTHER" id="PTHR43214">
    <property type="entry name" value="TWO-COMPONENT RESPONSE REGULATOR"/>
    <property type="match status" value="1"/>
</dbReference>
<evidence type="ECO:0000256" key="2">
    <source>
        <dbReference type="ARBA" id="ARBA00023125"/>
    </source>
</evidence>
<protein>
    <submittedName>
        <fullName evidence="5">LuxR family transcriptional regulator</fullName>
    </submittedName>
</protein>
<dbReference type="RefSeq" id="WP_011874327.1">
    <property type="nucleotide sequence ID" value="NZ_BAAAGS010000003.1"/>
</dbReference>
<dbReference type="InterPro" id="IPR027417">
    <property type="entry name" value="P-loop_NTPase"/>
</dbReference>
<gene>
    <name evidence="5" type="ORF">GCM10009533_07230</name>
</gene>
<name>A0ABP3M4H4_SACER</name>
<evidence type="ECO:0000256" key="3">
    <source>
        <dbReference type="ARBA" id="ARBA00023163"/>
    </source>
</evidence>
<dbReference type="Gene3D" id="1.25.40.10">
    <property type="entry name" value="Tetratricopeptide repeat domain"/>
    <property type="match status" value="1"/>
</dbReference>
<keyword evidence="1" id="KW-0805">Transcription regulation</keyword>
<dbReference type="PANTHER" id="PTHR43214:SF24">
    <property type="entry name" value="TRANSCRIPTIONAL REGULATORY PROTEIN NARL-RELATED"/>
    <property type="match status" value="1"/>
</dbReference>
<dbReference type="CDD" id="cd06170">
    <property type="entry name" value="LuxR_C_like"/>
    <property type="match status" value="1"/>
</dbReference>
<comment type="caution">
    <text evidence="5">The sequence shown here is derived from an EMBL/GenBank/DDBJ whole genome shotgun (WGS) entry which is preliminary data.</text>
</comment>
<dbReference type="InterPro" id="IPR000792">
    <property type="entry name" value="Tscrpt_reg_LuxR_C"/>
</dbReference>
<dbReference type="SUPFAM" id="SSF52540">
    <property type="entry name" value="P-loop containing nucleoside triphosphate hydrolases"/>
    <property type="match status" value="1"/>
</dbReference>